<dbReference type="InterPro" id="IPR001516">
    <property type="entry name" value="Proton_antipo_N"/>
</dbReference>
<keyword evidence="4 7" id="KW-0472">Membrane</keyword>
<evidence type="ECO:0000256" key="5">
    <source>
        <dbReference type="RuleBase" id="RU000320"/>
    </source>
</evidence>
<evidence type="ECO:0000256" key="6">
    <source>
        <dbReference type="SAM" id="MobiDB-lite"/>
    </source>
</evidence>
<dbReference type="InterPro" id="IPR018393">
    <property type="entry name" value="NADHpl_OxRdtase_5_subgr"/>
</dbReference>
<dbReference type="InterPro" id="IPR003945">
    <property type="entry name" value="NU5C-like"/>
</dbReference>
<dbReference type="PANTHER" id="PTHR42829">
    <property type="entry name" value="NADH-UBIQUINONE OXIDOREDUCTASE CHAIN 5"/>
    <property type="match status" value="1"/>
</dbReference>
<dbReference type="GO" id="GO:0003954">
    <property type="term" value="F:NADH dehydrogenase activity"/>
    <property type="evidence" value="ECO:0007669"/>
    <property type="project" value="TreeGrafter"/>
</dbReference>
<feature type="transmembrane region" description="Helical" evidence="7">
    <location>
        <begin position="36"/>
        <end position="56"/>
    </location>
</feature>
<feature type="transmembrane region" description="Helical" evidence="7">
    <location>
        <begin position="592"/>
        <end position="613"/>
    </location>
</feature>
<comment type="caution">
    <text evidence="10">The sequence shown here is derived from an EMBL/GenBank/DDBJ whole genome shotgun (WGS) entry which is preliminary data.</text>
</comment>
<feature type="transmembrane region" description="Helical" evidence="7">
    <location>
        <begin position="183"/>
        <end position="200"/>
    </location>
</feature>
<dbReference type="NCBIfam" id="TIGR01974">
    <property type="entry name" value="NDH_I_L"/>
    <property type="match status" value="1"/>
</dbReference>
<feature type="transmembrane region" description="Helical" evidence="7">
    <location>
        <begin position="826"/>
        <end position="844"/>
    </location>
</feature>
<evidence type="ECO:0000259" key="8">
    <source>
        <dbReference type="Pfam" id="PF00361"/>
    </source>
</evidence>
<evidence type="ECO:0000256" key="3">
    <source>
        <dbReference type="ARBA" id="ARBA00022989"/>
    </source>
</evidence>
<feature type="compositionally biased region" description="Basic and acidic residues" evidence="6">
    <location>
        <begin position="571"/>
        <end position="584"/>
    </location>
</feature>
<evidence type="ECO:0008006" key="12">
    <source>
        <dbReference type="Google" id="ProtNLM"/>
    </source>
</evidence>
<dbReference type="Pfam" id="PF00662">
    <property type="entry name" value="Proton_antipo_N"/>
    <property type="match status" value="1"/>
</dbReference>
<feature type="transmembrane region" description="Helical" evidence="7">
    <location>
        <begin position="384"/>
        <end position="405"/>
    </location>
</feature>
<evidence type="ECO:0000256" key="7">
    <source>
        <dbReference type="SAM" id="Phobius"/>
    </source>
</evidence>
<dbReference type="PRINTS" id="PR01435">
    <property type="entry name" value="NPOXDRDTASE5"/>
</dbReference>
<feature type="transmembrane region" description="Helical" evidence="7">
    <location>
        <begin position="6"/>
        <end position="24"/>
    </location>
</feature>
<dbReference type="EMBL" id="BMHA01000005">
    <property type="protein sequence ID" value="GGI05764.1"/>
    <property type="molecule type" value="Genomic_DNA"/>
</dbReference>
<feature type="transmembrane region" description="Helical" evidence="7">
    <location>
        <begin position="286"/>
        <end position="310"/>
    </location>
</feature>
<dbReference type="Gene3D" id="1.20.5.2700">
    <property type="match status" value="1"/>
</dbReference>
<keyword evidence="2 5" id="KW-0812">Transmembrane</keyword>
<keyword evidence="11" id="KW-1185">Reference proteome</keyword>
<dbReference type="Proteomes" id="UP000650511">
    <property type="component" value="Unassembled WGS sequence"/>
</dbReference>
<comment type="subcellular location">
    <subcellularLocation>
        <location evidence="1">Endomembrane system</location>
        <topology evidence="1">Multi-pass membrane protein</topology>
    </subcellularLocation>
    <subcellularLocation>
        <location evidence="5">Membrane</location>
        <topology evidence="5">Multi-pass membrane protein</topology>
    </subcellularLocation>
</comment>
<evidence type="ECO:0000256" key="2">
    <source>
        <dbReference type="ARBA" id="ARBA00022692"/>
    </source>
</evidence>
<sequence length="845" mass="88012">MESVLDLAWLVVLLPFASAVLTAFFGRLMPLRGSEFGIAAVGIALVISLLIAWETFSTGVGEPLERAFAWSPLGGGFVLELGMLVDGLTSMMFVLVTTVSLLVHVYSREYMAHEPRFTYFFAMLSLFTFSMLVLVIANNTLQALLGWELVGLCSFLLIGFYWEEKSNQDAANKAFLVTKFGDVGLIVGVIVLSVPMFTLAEGGQVFNIRLLNEAAVNGELGSGTVVLGMLMIFLACISKSGQMPLHVWLPDAMAGPTPVSALIHAATMVTAGVFLLARLYPVLAQSAVVMTVIAVVGIVTLFFGGLVALVQDDIKKVLAYSTVSQLGYMVAALGVGGYTAGIFHLFTHGFFKALLFLGSGSLIHAVHSNNMSDMGGMRKYMPHTFWTFIVGSLALAGFPMTAGFFSKDEILVSGQIWAGNGFVTGDLVFWVGLAAAFVTTFYMARACLLIFAGEFRGGHDTHGDPDVRHQAAGSAGVDPVLAGHGVTVDAAHAQDDDRAADDAVTVVAGGHAPAAQGAGSHDAGHATSGDAASGTATSGTDRDASDAGSHAVGAGVAAHGAGSHAMGGGHGTDDHGAHGAHAEPHESGLQMVLPLIILAVLSLTVGLIGSPLWTAENNFETWTATPVLEEATYPFVEGGYHDDEVDHAEAGAVGTPGGSTGALRGAGVLAAGPDVLAAAEGAHPEVLHGPPSWHLDVLGLALLAFLSAVALAWKFYGQGQPAEDPTFKMGALTKVLVAKYGLDTFGYRYVVVPVRDQLAVWASRSSNEGLDRIVAGVGAATRAAATSTYEVLDQRVIDGGVNGAALSAAWWSDRLKRLQSGDVQRYAGAIVAGTIVLVLAFAVAR</sequence>
<feature type="transmembrane region" description="Helical" evidence="7">
    <location>
        <begin position="76"/>
        <end position="105"/>
    </location>
</feature>
<evidence type="ECO:0000259" key="9">
    <source>
        <dbReference type="Pfam" id="PF00662"/>
    </source>
</evidence>
<dbReference type="InterPro" id="IPR001750">
    <property type="entry name" value="ND/Mrp_TM"/>
</dbReference>
<dbReference type="GO" id="GO:0016020">
    <property type="term" value="C:membrane"/>
    <property type="evidence" value="ECO:0007669"/>
    <property type="project" value="UniProtKB-SubCell"/>
</dbReference>
<feature type="transmembrane region" description="Helical" evidence="7">
    <location>
        <begin position="259"/>
        <end position="280"/>
    </location>
</feature>
<evidence type="ECO:0000256" key="1">
    <source>
        <dbReference type="ARBA" id="ARBA00004127"/>
    </source>
</evidence>
<reference evidence="10" key="1">
    <citation type="journal article" date="2014" name="Int. J. Syst. Evol. Microbiol.">
        <title>Complete genome sequence of Corynebacterium casei LMG S-19264T (=DSM 44701T), isolated from a smear-ripened cheese.</title>
        <authorList>
            <consortium name="US DOE Joint Genome Institute (JGI-PGF)"/>
            <person name="Walter F."/>
            <person name="Albersmeier A."/>
            <person name="Kalinowski J."/>
            <person name="Ruckert C."/>
        </authorList>
    </citation>
    <scope>NUCLEOTIDE SEQUENCE</scope>
    <source>
        <strain evidence="10">CGMCC 1.14988</strain>
    </source>
</reference>
<evidence type="ECO:0000313" key="10">
    <source>
        <dbReference type="EMBL" id="GGI05764.1"/>
    </source>
</evidence>
<feature type="domain" description="NADH:quinone oxidoreductase/Mrp antiporter transmembrane" evidence="8">
    <location>
        <begin position="137"/>
        <end position="415"/>
    </location>
</feature>
<feature type="domain" description="NADH-Ubiquinone oxidoreductase (complex I) chain 5 N-terminal" evidence="9">
    <location>
        <begin position="70"/>
        <end position="121"/>
    </location>
</feature>
<feature type="compositionally biased region" description="Low complexity" evidence="6">
    <location>
        <begin position="512"/>
        <end position="539"/>
    </location>
</feature>
<dbReference type="RefSeq" id="WP_165403809.1">
    <property type="nucleotide sequence ID" value="NZ_BMHA01000005.1"/>
</dbReference>
<feature type="region of interest" description="Disordered" evidence="6">
    <location>
        <begin position="512"/>
        <end position="584"/>
    </location>
</feature>
<evidence type="ECO:0000313" key="11">
    <source>
        <dbReference type="Proteomes" id="UP000650511"/>
    </source>
</evidence>
<dbReference type="PANTHER" id="PTHR42829:SF2">
    <property type="entry name" value="NADH-UBIQUINONE OXIDOREDUCTASE CHAIN 5"/>
    <property type="match status" value="1"/>
</dbReference>
<gene>
    <name evidence="10" type="ORF">GCM10011354_15720</name>
</gene>
<keyword evidence="3 7" id="KW-1133">Transmembrane helix</keyword>
<feature type="compositionally biased region" description="Low complexity" evidence="6">
    <location>
        <begin position="547"/>
        <end position="564"/>
    </location>
</feature>
<name>A0A8J3EUF9_9ACTN</name>
<dbReference type="AlphaFoldDB" id="A0A8J3EUF9"/>
<feature type="transmembrane region" description="Helical" evidence="7">
    <location>
        <begin position="220"/>
        <end position="238"/>
    </location>
</feature>
<feature type="transmembrane region" description="Helical" evidence="7">
    <location>
        <begin position="143"/>
        <end position="162"/>
    </location>
</feature>
<accession>A0A8J3EUF9</accession>
<organism evidence="10 11">
    <name type="scientific">Egicoccus halophilus</name>
    <dbReference type="NCBI Taxonomy" id="1670830"/>
    <lineage>
        <taxon>Bacteria</taxon>
        <taxon>Bacillati</taxon>
        <taxon>Actinomycetota</taxon>
        <taxon>Nitriliruptoria</taxon>
        <taxon>Egicoccales</taxon>
        <taxon>Egicoccaceae</taxon>
        <taxon>Egicoccus</taxon>
    </lineage>
</organism>
<protein>
    <recommendedName>
        <fullName evidence="12">NADH-quinone oxidoreductase subunit L</fullName>
    </recommendedName>
</protein>
<reference evidence="10" key="2">
    <citation type="submission" date="2020-09" db="EMBL/GenBank/DDBJ databases">
        <authorList>
            <person name="Sun Q."/>
            <person name="Zhou Y."/>
        </authorList>
    </citation>
    <scope>NUCLEOTIDE SEQUENCE</scope>
    <source>
        <strain evidence="10">CGMCC 1.14988</strain>
    </source>
</reference>
<feature type="transmembrane region" description="Helical" evidence="7">
    <location>
        <begin position="693"/>
        <end position="713"/>
    </location>
</feature>
<feature type="transmembrane region" description="Helical" evidence="7">
    <location>
        <begin position="117"/>
        <end position="137"/>
    </location>
</feature>
<feature type="transmembrane region" description="Helical" evidence="7">
    <location>
        <begin position="317"/>
        <end position="336"/>
    </location>
</feature>
<dbReference type="PRINTS" id="PR01434">
    <property type="entry name" value="NADHDHGNASE5"/>
</dbReference>
<dbReference type="GO" id="GO:0015990">
    <property type="term" value="P:electron transport coupled proton transport"/>
    <property type="evidence" value="ECO:0007669"/>
    <property type="project" value="TreeGrafter"/>
</dbReference>
<dbReference type="GO" id="GO:0042773">
    <property type="term" value="P:ATP synthesis coupled electron transport"/>
    <property type="evidence" value="ECO:0007669"/>
    <property type="project" value="InterPro"/>
</dbReference>
<feature type="transmembrane region" description="Helical" evidence="7">
    <location>
        <begin position="342"/>
        <end position="363"/>
    </location>
</feature>
<evidence type="ECO:0000256" key="4">
    <source>
        <dbReference type="ARBA" id="ARBA00023136"/>
    </source>
</evidence>
<dbReference type="Pfam" id="PF00361">
    <property type="entry name" value="Proton_antipo_M"/>
    <property type="match status" value="1"/>
</dbReference>
<dbReference type="GO" id="GO:0008137">
    <property type="term" value="F:NADH dehydrogenase (ubiquinone) activity"/>
    <property type="evidence" value="ECO:0007669"/>
    <property type="project" value="InterPro"/>
</dbReference>
<proteinExistence type="predicted"/>
<dbReference type="GO" id="GO:0012505">
    <property type="term" value="C:endomembrane system"/>
    <property type="evidence" value="ECO:0007669"/>
    <property type="project" value="UniProtKB-SubCell"/>
</dbReference>
<feature type="transmembrane region" description="Helical" evidence="7">
    <location>
        <begin position="427"/>
        <end position="452"/>
    </location>
</feature>